<organism evidence="11 12">
    <name type="scientific">Photobacterium atrarenae</name>
    <dbReference type="NCBI Taxonomy" id="865757"/>
    <lineage>
        <taxon>Bacteria</taxon>
        <taxon>Pseudomonadati</taxon>
        <taxon>Pseudomonadota</taxon>
        <taxon>Gammaproteobacteria</taxon>
        <taxon>Vibrionales</taxon>
        <taxon>Vibrionaceae</taxon>
        <taxon>Photobacterium</taxon>
    </lineage>
</organism>
<keyword evidence="6 9" id="KW-0812">Transmembrane</keyword>
<dbReference type="InterPro" id="IPR011701">
    <property type="entry name" value="MFS"/>
</dbReference>
<feature type="transmembrane region" description="Helical" evidence="9">
    <location>
        <begin position="172"/>
        <end position="190"/>
    </location>
</feature>
<dbReference type="CDD" id="cd17471">
    <property type="entry name" value="MFS_Set"/>
    <property type="match status" value="1"/>
</dbReference>
<dbReference type="Proteomes" id="UP001057998">
    <property type="component" value="Chromosome 1"/>
</dbReference>
<name>A0ABY5GJH6_9GAMM</name>
<sequence>MYQSALLFVKGEAGRFFFVNGFTALAFSFILPIMSLFLVKQLGLDPSYIGVYTVSVALSGMVISHRLGALSDRGVQDKKLFLLGVAGIAMAALCFSMATAFWQVLLTGVLFMGLGSASIPMILAMIRRYAESSGQDSTRINSQMRSSVSLVWIIGPAMAFASVEQFGFQGNFFLAGTIAVLVGLFTWRAISGDDRRQVQSIELDSQDVKKDAAQEKARLPARVWWLGLVIFLANIANSTYITSIPLYLTETLGMSTSFPGVLIGLTAAFEIPVMLLSARWASRYGKRPVILCSFLLAAVFYIGLQVAETPLAFVILQVFNGLFFGIFVGLGISLLQDEAPEHVGKASAFYTNAMAVGTMAGTSLMGVVAGAFGYKQALLISLGAISLAFVLLLAIELRARRMQSQQTRVAQLSSR</sequence>
<feature type="transmembrane region" description="Helical" evidence="9">
    <location>
        <begin position="108"/>
        <end position="126"/>
    </location>
</feature>
<feature type="transmembrane region" description="Helical" evidence="9">
    <location>
        <begin position="49"/>
        <end position="68"/>
    </location>
</feature>
<feature type="transmembrane region" description="Helical" evidence="9">
    <location>
        <begin position="289"/>
        <end position="307"/>
    </location>
</feature>
<feature type="transmembrane region" description="Helical" evidence="9">
    <location>
        <begin position="260"/>
        <end position="277"/>
    </location>
</feature>
<evidence type="ECO:0000313" key="12">
    <source>
        <dbReference type="Proteomes" id="UP001057998"/>
    </source>
</evidence>
<feature type="transmembrane region" description="Helical" evidence="9">
    <location>
        <begin position="347"/>
        <end position="372"/>
    </location>
</feature>
<feature type="transmembrane region" description="Helical" evidence="9">
    <location>
        <begin position="147"/>
        <end position="166"/>
    </location>
</feature>
<dbReference type="RefSeq" id="WP_255390269.1">
    <property type="nucleotide sequence ID" value="NZ_CP101508.1"/>
</dbReference>
<evidence type="ECO:0000256" key="2">
    <source>
        <dbReference type="ARBA" id="ARBA00006523"/>
    </source>
</evidence>
<comment type="subcellular location">
    <subcellularLocation>
        <location evidence="1">Cell membrane</location>
        <topology evidence="1">Multi-pass membrane protein</topology>
    </subcellularLocation>
</comment>
<evidence type="ECO:0000313" key="11">
    <source>
        <dbReference type="EMBL" id="UTV28946.1"/>
    </source>
</evidence>
<feature type="transmembrane region" description="Helical" evidence="9">
    <location>
        <begin position="313"/>
        <end position="335"/>
    </location>
</feature>
<proteinExistence type="inferred from homology"/>
<evidence type="ECO:0000256" key="9">
    <source>
        <dbReference type="SAM" id="Phobius"/>
    </source>
</evidence>
<dbReference type="InterPro" id="IPR020846">
    <property type="entry name" value="MFS_dom"/>
</dbReference>
<feature type="transmembrane region" description="Helical" evidence="9">
    <location>
        <begin position="80"/>
        <end position="102"/>
    </location>
</feature>
<evidence type="ECO:0000256" key="1">
    <source>
        <dbReference type="ARBA" id="ARBA00004651"/>
    </source>
</evidence>
<dbReference type="PROSITE" id="PS50850">
    <property type="entry name" value="MFS"/>
    <property type="match status" value="1"/>
</dbReference>
<keyword evidence="12" id="KW-1185">Reference proteome</keyword>
<keyword evidence="3" id="KW-0813">Transport</keyword>
<gene>
    <name evidence="11" type="ORF">NNL38_06870</name>
</gene>
<evidence type="ECO:0000259" key="10">
    <source>
        <dbReference type="PROSITE" id="PS50850"/>
    </source>
</evidence>
<keyword evidence="7 9" id="KW-1133">Transmembrane helix</keyword>
<evidence type="ECO:0000256" key="5">
    <source>
        <dbReference type="ARBA" id="ARBA00022597"/>
    </source>
</evidence>
<evidence type="ECO:0000256" key="7">
    <source>
        <dbReference type="ARBA" id="ARBA00022989"/>
    </source>
</evidence>
<dbReference type="PANTHER" id="PTHR23535">
    <property type="entry name" value="SUGAR EFFLUX TRANSPORTER A-RELATED"/>
    <property type="match status" value="1"/>
</dbReference>
<evidence type="ECO:0000256" key="4">
    <source>
        <dbReference type="ARBA" id="ARBA00022475"/>
    </source>
</evidence>
<dbReference type="Pfam" id="PF07690">
    <property type="entry name" value="MFS_1"/>
    <property type="match status" value="1"/>
</dbReference>
<comment type="similarity">
    <text evidence="2">Belongs to the major facilitator superfamily. Set transporter family.</text>
</comment>
<dbReference type="PANTHER" id="PTHR23535:SF2">
    <property type="entry name" value="SUGAR EFFLUX TRANSPORTER A-RELATED"/>
    <property type="match status" value="1"/>
</dbReference>
<dbReference type="EMBL" id="CP101508">
    <property type="protein sequence ID" value="UTV28946.1"/>
    <property type="molecule type" value="Genomic_DNA"/>
</dbReference>
<keyword evidence="8 9" id="KW-0472">Membrane</keyword>
<dbReference type="InterPro" id="IPR036259">
    <property type="entry name" value="MFS_trans_sf"/>
</dbReference>
<feature type="domain" description="Major facilitator superfamily (MFS) profile" evidence="10">
    <location>
        <begin position="1"/>
        <end position="401"/>
    </location>
</feature>
<dbReference type="Gene3D" id="1.20.1250.20">
    <property type="entry name" value="MFS general substrate transporter like domains"/>
    <property type="match status" value="2"/>
</dbReference>
<reference evidence="11" key="1">
    <citation type="submission" date="2022-07" db="EMBL/GenBank/DDBJ databases">
        <title>Genome sequencing of Photobacterium atrarenae GJH2-4.</title>
        <authorList>
            <person name="Park S.-J."/>
        </authorList>
    </citation>
    <scope>NUCLEOTIDE SEQUENCE</scope>
    <source>
        <strain evidence="11">GJH2-4</strain>
    </source>
</reference>
<keyword evidence="5" id="KW-0762">Sugar transport</keyword>
<feature type="transmembrane region" description="Helical" evidence="9">
    <location>
        <begin position="16"/>
        <end position="37"/>
    </location>
</feature>
<dbReference type="SUPFAM" id="SSF103473">
    <property type="entry name" value="MFS general substrate transporter"/>
    <property type="match status" value="1"/>
</dbReference>
<evidence type="ECO:0000256" key="8">
    <source>
        <dbReference type="ARBA" id="ARBA00023136"/>
    </source>
</evidence>
<keyword evidence="4" id="KW-1003">Cell membrane</keyword>
<feature type="transmembrane region" description="Helical" evidence="9">
    <location>
        <begin position="378"/>
        <end position="395"/>
    </location>
</feature>
<evidence type="ECO:0000256" key="6">
    <source>
        <dbReference type="ARBA" id="ARBA00022692"/>
    </source>
</evidence>
<protein>
    <submittedName>
        <fullName evidence="11">Sugar efflux transporter</fullName>
    </submittedName>
</protein>
<accession>A0ABY5GJH6</accession>
<feature type="transmembrane region" description="Helical" evidence="9">
    <location>
        <begin position="223"/>
        <end position="248"/>
    </location>
</feature>
<evidence type="ECO:0000256" key="3">
    <source>
        <dbReference type="ARBA" id="ARBA00022448"/>
    </source>
</evidence>